<gene>
    <name evidence="1" type="ORF">Amon02_000923500</name>
</gene>
<organism evidence="1 2">
    <name type="scientific">Ambrosiozyma monospora</name>
    <name type="common">Yeast</name>
    <name type="synonym">Endomycopsis monosporus</name>
    <dbReference type="NCBI Taxonomy" id="43982"/>
    <lineage>
        <taxon>Eukaryota</taxon>
        <taxon>Fungi</taxon>
        <taxon>Dikarya</taxon>
        <taxon>Ascomycota</taxon>
        <taxon>Saccharomycotina</taxon>
        <taxon>Pichiomycetes</taxon>
        <taxon>Pichiales</taxon>
        <taxon>Pichiaceae</taxon>
        <taxon>Ambrosiozyma</taxon>
    </lineage>
</organism>
<keyword evidence="2" id="KW-1185">Reference proteome</keyword>
<dbReference type="Proteomes" id="UP001165064">
    <property type="component" value="Unassembled WGS sequence"/>
</dbReference>
<accession>A0ACB5TQ09</accession>
<protein>
    <submittedName>
        <fullName evidence="1">Unnamed protein product</fullName>
    </submittedName>
</protein>
<evidence type="ECO:0000313" key="2">
    <source>
        <dbReference type="Proteomes" id="UP001165064"/>
    </source>
</evidence>
<reference evidence="1" key="1">
    <citation type="submission" date="2023-04" db="EMBL/GenBank/DDBJ databases">
        <title>Ambrosiozyma monospora NBRC 10751.</title>
        <authorList>
            <person name="Ichikawa N."/>
            <person name="Sato H."/>
            <person name="Tonouchi N."/>
        </authorList>
    </citation>
    <scope>NUCLEOTIDE SEQUENCE</scope>
    <source>
        <strain evidence="1">NBRC 10751</strain>
    </source>
</reference>
<comment type="caution">
    <text evidence="1">The sequence shown here is derived from an EMBL/GenBank/DDBJ whole genome shotgun (WGS) entry which is preliminary data.</text>
</comment>
<sequence length="226" mass="25117">MGSLADLPVSIEFPDVHGPNKLEPDFAYKGESTYLGLFEITEISIKLIHDLEMQCKKNKYTCTRKTSLLCRELAQNNRPKFDVADLEYDKVRKVFYYTTLLGEILKDETVLFDTLTHPVMGDVDIPGHFKSTNTLSINIIVSDCQTTDSQSKKFKFHANTLVDCELAVPEPDNAVLPSYPGAPDIHSNGSGDDDDDDDDDDDADDVDEDTPSSITRGETPPAYTVS</sequence>
<evidence type="ECO:0000313" key="1">
    <source>
        <dbReference type="EMBL" id="GME93084.1"/>
    </source>
</evidence>
<dbReference type="EMBL" id="BSXS01008607">
    <property type="protein sequence ID" value="GME93084.1"/>
    <property type="molecule type" value="Genomic_DNA"/>
</dbReference>
<proteinExistence type="predicted"/>
<name>A0ACB5TQ09_AMBMO</name>